<dbReference type="GO" id="GO:0030246">
    <property type="term" value="F:carbohydrate binding"/>
    <property type="evidence" value="ECO:0007669"/>
    <property type="project" value="InterPro"/>
</dbReference>
<dbReference type="OrthoDB" id="9790727at2"/>
<name>A0A4U0Q255_9NEIS</name>
<evidence type="ECO:0000313" key="5">
    <source>
        <dbReference type="EMBL" id="TJZ69774.1"/>
    </source>
</evidence>
<dbReference type="InterPro" id="IPR008183">
    <property type="entry name" value="Aldose_1/G6P_1-epimerase"/>
</dbReference>
<comment type="similarity">
    <text evidence="2">Belongs to the glucose-6-phosphate 1-epimerase family.</text>
</comment>
<dbReference type="Pfam" id="PF01263">
    <property type="entry name" value="Aldose_epim"/>
    <property type="match status" value="1"/>
</dbReference>
<evidence type="ECO:0000256" key="2">
    <source>
        <dbReference type="ARBA" id="ARBA00005866"/>
    </source>
</evidence>
<comment type="caution">
    <text evidence="5">The sequence shown here is derived from an EMBL/GenBank/DDBJ whole genome shotgun (WGS) entry which is preliminary data.</text>
</comment>
<dbReference type="EC" id="5.1.3.15" evidence="3"/>
<reference evidence="5 6" key="1">
    <citation type="submission" date="2019-04" db="EMBL/GenBank/DDBJ databases">
        <title>Chitiniphilus eburnea sp. nov., a novel chitinolytic bacterium isolated from aquaculture sludge.</title>
        <authorList>
            <person name="Sheng M."/>
        </authorList>
    </citation>
    <scope>NUCLEOTIDE SEQUENCE [LARGE SCALE GENOMIC DNA]</scope>
    <source>
        <strain evidence="5 6">HX-2-15</strain>
    </source>
</reference>
<evidence type="ECO:0000256" key="4">
    <source>
        <dbReference type="ARBA" id="ARBA00023235"/>
    </source>
</evidence>
<organism evidence="5 6">
    <name type="scientific">Chitiniphilus eburneus</name>
    <dbReference type="NCBI Taxonomy" id="2571148"/>
    <lineage>
        <taxon>Bacteria</taxon>
        <taxon>Pseudomonadati</taxon>
        <taxon>Pseudomonadota</taxon>
        <taxon>Betaproteobacteria</taxon>
        <taxon>Neisseriales</taxon>
        <taxon>Chitinibacteraceae</taxon>
        <taxon>Chitiniphilus</taxon>
    </lineage>
</organism>
<gene>
    <name evidence="5" type="ORF">FAZ21_14755</name>
</gene>
<dbReference type="CDD" id="cd09020">
    <property type="entry name" value="D-hex-6-P-epi_like"/>
    <property type="match status" value="1"/>
</dbReference>
<dbReference type="InterPro" id="IPR011013">
    <property type="entry name" value="Gal_mutarotase_sf_dom"/>
</dbReference>
<sequence length="340" mass="36309">MPWSGCRARADLPVLHRQGPAASSGWLCSTMQYFVTRKVTMQTLSAFDSRLADVAGVSVANSTEIHGGDGAGLPMLVVENALGRAELTLQGAHLTSFVPAGGHDLLWLSPKATFVPGKAVRGGIPLCLPWFGGHPEGKPAHGFARNHTWTLVGAEALADGTTRVTLELLPSDATRALWPDDFVARLAVTVGGSLTLALRFEHRGDHEVPFSSAFHTYFAVPDVAQADIEGLDGCTFINTVGGANTRQPQQGTLRLDGPTDRVYLDVPAVQAIRTAQGTTRIESDTRSAVVWNPAEFALNIADVGDAYRHFVCVERGDVFDDARPLAAGGVYEKWLTLSLA</sequence>
<dbReference type="Gene3D" id="2.70.98.10">
    <property type="match status" value="1"/>
</dbReference>
<evidence type="ECO:0000256" key="3">
    <source>
        <dbReference type="ARBA" id="ARBA00012083"/>
    </source>
</evidence>
<keyword evidence="4" id="KW-0413">Isomerase</keyword>
<proteinExistence type="inferred from homology"/>
<dbReference type="AlphaFoldDB" id="A0A4U0Q255"/>
<keyword evidence="6" id="KW-1185">Reference proteome</keyword>
<dbReference type="InterPro" id="IPR025532">
    <property type="entry name" value="G6P_1-epimerase"/>
</dbReference>
<evidence type="ECO:0000256" key="1">
    <source>
        <dbReference type="ARBA" id="ARBA00001096"/>
    </source>
</evidence>
<dbReference type="GO" id="GO:0005975">
    <property type="term" value="P:carbohydrate metabolic process"/>
    <property type="evidence" value="ECO:0007669"/>
    <property type="project" value="InterPro"/>
</dbReference>
<dbReference type="GO" id="GO:0047938">
    <property type="term" value="F:glucose-6-phosphate 1-epimerase activity"/>
    <property type="evidence" value="ECO:0007669"/>
    <property type="project" value="UniProtKB-EC"/>
</dbReference>
<protein>
    <recommendedName>
        <fullName evidence="3">glucose-6-phosphate 1-epimerase</fullName>
        <ecNumber evidence="3">5.1.3.15</ecNumber>
    </recommendedName>
</protein>
<accession>A0A4U0Q255</accession>
<dbReference type="SUPFAM" id="SSF74650">
    <property type="entry name" value="Galactose mutarotase-like"/>
    <property type="match status" value="1"/>
</dbReference>
<evidence type="ECO:0000313" key="6">
    <source>
        <dbReference type="Proteomes" id="UP000310016"/>
    </source>
</evidence>
<dbReference type="Proteomes" id="UP000310016">
    <property type="component" value="Unassembled WGS sequence"/>
</dbReference>
<dbReference type="PANTHER" id="PTHR11122:SF13">
    <property type="entry name" value="GLUCOSE-6-PHOSPHATE 1-EPIMERASE"/>
    <property type="match status" value="1"/>
</dbReference>
<dbReference type="GO" id="GO:0005737">
    <property type="term" value="C:cytoplasm"/>
    <property type="evidence" value="ECO:0007669"/>
    <property type="project" value="TreeGrafter"/>
</dbReference>
<dbReference type="EMBL" id="SUMF01000020">
    <property type="protein sequence ID" value="TJZ69774.1"/>
    <property type="molecule type" value="Genomic_DNA"/>
</dbReference>
<dbReference type="InterPro" id="IPR014718">
    <property type="entry name" value="GH-type_carb-bd"/>
</dbReference>
<dbReference type="PANTHER" id="PTHR11122">
    <property type="entry name" value="APOSPORY-ASSOCIATED PROTEIN C-RELATED"/>
    <property type="match status" value="1"/>
</dbReference>
<comment type="catalytic activity">
    <reaction evidence="1">
        <text>alpha-D-glucose 6-phosphate = beta-D-glucose 6-phosphate</text>
        <dbReference type="Rhea" id="RHEA:16249"/>
        <dbReference type="ChEBI" id="CHEBI:58225"/>
        <dbReference type="ChEBI" id="CHEBI:58247"/>
        <dbReference type="EC" id="5.1.3.15"/>
    </reaction>
</comment>